<comment type="similarity">
    <text evidence="6">Belongs to the ABC-4 integral membrane protein family.</text>
</comment>
<evidence type="ECO:0000313" key="12">
    <source>
        <dbReference type="Proteomes" id="UP000076967"/>
    </source>
</evidence>
<evidence type="ECO:0000256" key="1">
    <source>
        <dbReference type="ARBA" id="ARBA00004651"/>
    </source>
</evidence>
<keyword evidence="3 8" id="KW-0812">Transmembrane</keyword>
<keyword evidence="5 8" id="KW-0472">Membrane</keyword>
<dbReference type="PANTHER" id="PTHR30572:SF4">
    <property type="entry name" value="ABC TRANSPORTER PERMEASE YTRF"/>
    <property type="match status" value="1"/>
</dbReference>
<dbReference type="InterPro" id="IPR025857">
    <property type="entry name" value="MacB_PCD"/>
</dbReference>
<dbReference type="PROSITE" id="PS51257">
    <property type="entry name" value="PROKAR_LIPOPROTEIN"/>
    <property type="match status" value="1"/>
</dbReference>
<evidence type="ECO:0000313" key="11">
    <source>
        <dbReference type="EMBL" id="OAB44823.1"/>
    </source>
</evidence>
<dbReference type="GO" id="GO:0005886">
    <property type="term" value="C:plasma membrane"/>
    <property type="evidence" value="ECO:0007669"/>
    <property type="project" value="UniProtKB-SubCell"/>
</dbReference>
<feature type="transmembrane region" description="Helical" evidence="8">
    <location>
        <begin position="421"/>
        <end position="447"/>
    </location>
</feature>
<feature type="transmembrane region" description="Helical" evidence="8">
    <location>
        <begin position="331"/>
        <end position="354"/>
    </location>
</feature>
<dbReference type="Pfam" id="PF12704">
    <property type="entry name" value="MacB_PCD"/>
    <property type="match status" value="1"/>
</dbReference>
<protein>
    <submittedName>
        <fullName evidence="11">ABC transporter permease</fullName>
    </submittedName>
</protein>
<organism evidence="11 12">
    <name type="scientific">Paenibacillus glacialis</name>
    <dbReference type="NCBI Taxonomy" id="494026"/>
    <lineage>
        <taxon>Bacteria</taxon>
        <taxon>Bacillati</taxon>
        <taxon>Bacillota</taxon>
        <taxon>Bacilli</taxon>
        <taxon>Bacillales</taxon>
        <taxon>Paenibacillaceae</taxon>
        <taxon>Paenibacillus</taxon>
    </lineage>
</organism>
<dbReference type="EMBL" id="LVJH01000006">
    <property type="protein sequence ID" value="OAB44823.1"/>
    <property type="molecule type" value="Genomic_DNA"/>
</dbReference>
<feature type="transmembrane region" description="Helical" evidence="8">
    <location>
        <begin position="20"/>
        <end position="42"/>
    </location>
</feature>
<feature type="domain" description="ABC3 transporter permease C-terminal" evidence="9">
    <location>
        <begin position="335"/>
        <end position="456"/>
    </location>
</feature>
<accession>A0A168MLS2</accession>
<reference evidence="11 12" key="1">
    <citation type="submission" date="2016-03" db="EMBL/GenBank/DDBJ databases">
        <title>Draft genome sequence of Paenibacillus glacialis DSM 22343.</title>
        <authorList>
            <person name="Shin S.-K."/>
            <person name="Yi H."/>
        </authorList>
    </citation>
    <scope>NUCLEOTIDE SEQUENCE [LARGE SCALE GENOMIC DNA]</scope>
    <source>
        <strain evidence="11 12">DSM 22343</strain>
    </source>
</reference>
<dbReference type="PANTHER" id="PTHR30572">
    <property type="entry name" value="MEMBRANE COMPONENT OF TRANSPORTER-RELATED"/>
    <property type="match status" value="1"/>
</dbReference>
<proteinExistence type="inferred from homology"/>
<feature type="transmembrane region" description="Helical" evidence="8">
    <location>
        <begin position="375"/>
        <end position="401"/>
    </location>
</feature>
<gene>
    <name evidence="11" type="ORF">PGLA_05280</name>
</gene>
<evidence type="ECO:0000256" key="5">
    <source>
        <dbReference type="ARBA" id="ARBA00023136"/>
    </source>
</evidence>
<feature type="region of interest" description="Disordered" evidence="7">
    <location>
        <begin position="68"/>
        <end position="91"/>
    </location>
</feature>
<dbReference type="GO" id="GO:0022857">
    <property type="term" value="F:transmembrane transporter activity"/>
    <property type="evidence" value="ECO:0007669"/>
    <property type="project" value="TreeGrafter"/>
</dbReference>
<comment type="caution">
    <text evidence="11">The sequence shown here is derived from an EMBL/GenBank/DDBJ whole genome shotgun (WGS) entry which is preliminary data.</text>
</comment>
<evidence type="ECO:0000256" key="6">
    <source>
        <dbReference type="ARBA" id="ARBA00038076"/>
    </source>
</evidence>
<dbReference type="RefSeq" id="WP_068529764.1">
    <property type="nucleotide sequence ID" value="NZ_LVJH01000006.1"/>
</dbReference>
<dbReference type="OrthoDB" id="9770099at2"/>
<dbReference type="InterPro" id="IPR050250">
    <property type="entry name" value="Macrolide_Exporter_MacB"/>
</dbReference>
<feature type="domain" description="MacB-like periplasmic core" evidence="10">
    <location>
        <begin position="21"/>
        <end position="306"/>
    </location>
</feature>
<evidence type="ECO:0000259" key="10">
    <source>
        <dbReference type="Pfam" id="PF12704"/>
    </source>
</evidence>
<name>A0A168MLS2_9BACL</name>
<dbReference type="STRING" id="494026.PGLA_05280"/>
<dbReference type="InterPro" id="IPR003838">
    <property type="entry name" value="ABC3_permease_C"/>
</dbReference>
<comment type="subcellular location">
    <subcellularLocation>
        <location evidence="1">Cell membrane</location>
        <topology evidence="1">Multi-pass membrane protein</topology>
    </subcellularLocation>
</comment>
<sequence length="464" mass="50204">MRISDISRLAWDQVKRRKVVTGLCMAGISIGCAAIIVALSIGESAKSYSEKQLNQSFKMDEITVTANGGIPSHGGEGGGGGATPEASDKLDPGKLTRQKLDIIQGLKHVNAAAPFQELGYIQMLTMDNRIADVQVIGTDLRLLTKYDKTFLQGGGSDLPRMAVLNYGATLGLIDDETNQKMLEGFRNDPYNVQLREQYDSLSVLPSQMYQQQFQLQQFKDYSNPASKILQSAPLRVIGILNKASGADDLMESYNKIIYVSLETAHQLVEELSMTNGTVGQEGVYNSAIVKVDSTDNIVQVEKLIQKLTLTTSTNLYQLEQLADEFNMVKKVALGVGVFILIIASISIIVAMTMSTHQRRRQIGIMKVLGANMGQIRNMFITEAALLGMMGGMLGVLISYLIVFGINKLIGTAAGPVPGDGIIINIPIMTIPIGIAFAVMTGVFSGIYPAISASRTNALTAIKRD</sequence>
<evidence type="ECO:0000259" key="9">
    <source>
        <dbReference type="Pfam" id="PF02687"/>
    </source>
</evidence>
<evidence type="ECO:0000256" key="2">
    <source>
        <dbReference type="ARBA" id="ARBA00022475"/>
    </source>
</evidence>
<dbReference type="AlphaFoldDB" id="A0A168MLS2"/>
<evidence type="ECO:0000256" key="8">
    <source>
        <dbReference type="SAM" id="Phobius"/>
    </source>
</evidence>
<evidence type="ECO:0000256" key="7">
    <source>
        <dbReference type="SAM" id="MobiDB-lite"/>
    </source>
</evidence>
<dbReference type="Pfam" id="PF02687">
    <property type="entry name" value="FtsX"/>
    <property type="match status" value="1"/>
</dbReference>
<feature type="compositionally biased region" description="Gly residues" evidence="7">
    <location>
        <begin position="71"/>
        <end position="82"/>
    </location>
</feature>
<keyword evidence="12" id="KW-1185">Reference proteome</keyword>
<dbReference type="Proteomes" id="UP000076967">
    <property type="component" value="Unassembled WGS sequence"/>
</dbReference>
<keyword evidence="2" id="KW-1003">Cell membrane</keyword>
<evidence type="ECO:0000256" key="3">
    <source>
        <dbReference type="ARBA" id="ARBA00022692"/>
    </source>
</evidence>
<evidence type="ECO:0000256" key="4">
    <source>
        <dbReference type="ARBA" id="ARBA00022989"/>
    </source>
</evidence>
<keyword evidence="4 8" id="KW-1133">Transmembrane helix</keyword>